<dbReference type="OrthoDB" id="5347798at2"/>
<feature type="region of interest" description="Disordered" evidence="1">
    <location>
        <begin position="1"/>
        <end position="20"/>
    </location>
</feature>
<name>A0A317CEX7_9GAMM</name>
<dbReference type="AlphaFoldDB" id="A0A317CEX7"/>
<organism evidence="2 3">
    <name type="scientific">Leucothrix pacifica</name>
    <dbReference type="NCBI Taxonomy" id="1247513"/>
    <lineage>
        <taxon>Bacteria</taxon>
        <taxon>Pseudomonadati</taxon>
        <taxon>Pseudomonadota</taxon>
        <taxon>Gammaproteobacteria</taxon>
        <taxon>Thiotrichales</taxon>
        <taxon>Thiotrichaceae</taxon>
        <taxon>Leucothrix</taxon>
    </lineage>
</organism>
<protein>
    <recommendedName>
        <fullName evidence="4">Flagellar motor protein MotB</fullName>
    </recommendedName>
</protein>
<evidence type="ECO:0000256" key="1">
    <source>
        <dbReference type="SAM" id="MobiDB-lite"/>
    </source>
</evidence>
<evidence type="ECO:0008006" key="4">
    <source>
        <dbReference type="Google" id="ProtNLM"/>
    </source>
</evidence>
<gene>
    <name evidence="2" type="ORF">DKW60_10770</name>
</gene>
<dbReference type="RefSeq" id="WP_109837663.1">
    <property type="nucleotide sequence ID" value="NZ_QGKM01000027.1"/>
</dbReference>
<comment type="caution">
    <text evidence="2">The sequence shown here is derived from an EMBL/GenBank/DDBJ whole genome shotgun (WGS) entry which is preliminary data.</text>
</comment>
<sequence length="469" mass="52292">MAAAIDQMSESANEHGKAKLTDSELATLRRLLMGPDYEKLLKHKITLENPELLAKHISPVVSEALKLRAKHDSSLQKTLNPIITEALLDSVSKDPKPIADALYPIMGPAIRKSINATMNQMMSNFNELLEQSVSPKSWQWRFDAWRTGRSYAEVALMNNVVFQVEQIFLIHSETGLLLQHILSDTAISKDPDMVSGMLTAIQDFTRDSFEVDENSGLSTLKLGDLTVLIEQGPSATLAAVVRGTVPQGMQNLLSETLESIHQQVPQQLKHYDGDPERFEQLQPILANCLRVKKKEGASENTKSNESGKAVKKPNKIIWLLLPPLILGLVYSLYNSHQTIKNWQDVQSKLSSEPGIIITNATESDGQYRISGLYDPLAKSPDSVVNSDIMSSLPLELNFKPYLSLEPEIILKRVHKSLLVPNTVKLRLVDNTLFASGQASSDWIKEFRLRAPLFEGVKVVNLNQLMIRSN</sequence>
<dbReference type="EMBL" id="QGKM01000027">
    <property type="protein sequence ID" value="PWQ97205.1"/>
    <property type="molecule type" value="Genomic_DNA"/>
</dbReference>
<evidence type="ECO:0000313" key="3">
    <source>
        <dbReference type="Proteomes" id="UP000245539"/>
    </source>
</evidence>
<evidence type="ECO:0000313" key="2">
    <source>
        <dbReference type="EMBL" id="PWQ97205.1"/>
    </source>
</evidence>
<keyword evidence="3" id="KW-1185">Reference proteome</keyword>
<proteinExistence type="predicted"/>
<reference evidence="2 3" key="1">
    <citation type="submission" date="2018-05" db="EMBL/GenBank/DDBJ databases">
        <title>Leucothrix arctica sp. nov., isolated from Arctic seawater.</title>
        <authorList>
            <person name="Choi A."/>
            <person name="Baek K."/>
        </authorList>
    </citation>
    <scope>NUCLEOTIDE SEQUENCE [LARGE SCALE GENOMIC DNA]</scope>
    <source>
        <strain evidence="2 3">JCM 18388</strain>
    </source>
</reference>
<dbReference type="Proteomes" id="UP000245539">
    <property type="component" value="Unassembled WGS sequence"/>
</dbReference>
<accession>A0A317CEX7</accession>